<evidence type="ECO:0000313" key="4">
    <source>
        <dbReference type="Proteomes" id="UP000295197"/>
    </source>
</evidence>
<proteinExistence type="predicted"/>
<feature type="transmembrane region" description="Helical" evidence="1">
    <location>
        <begin position="79"/>
        <end position="96"/>
    </location>
</feature>
<organism evidence="3 4">
    <name type="scientific">Sphingobacterium alimentarium</name>
    <dbReference type="NCBI Taxonomy" id="797292"/>
    <lineage>
        <taxon>Bacteria</taxon>
        <taxon>Pseudomonadati</taxon>
        <taxon>Bacteroidota</taxon>
        <taxon>Sphingobacteriia</taxon>
        <taxon>Sphingobacteriales</taxon>
        <taxon>Sphingobacteriaceae</taxon>
        <taxon>Sphingobacterium</taxon>
    </lineage>
</organism>
<dbReference type="EMBL" id="SMBZ01000095">
    <property type="protein sequence ID" value="TCV04702.1"/>
    <property type="molecule type" value="Genomic_DNA"/>
</dbReference>
<dbReference type="AlphaFoldDB" id="A0A4R3VL87"/>
<evidence type="ECO:0000259" key="2">
    <source>
        <dbReference type="Pfam" id="PF13612"/>
    </source>
</evidence>
<feature type="domain" description="Transposase DDE" evidence="2">
    <location>
        <begin position="1"/>
        <end position="79"/>
    </location>
</feature>
<dbReference type="InterPro" id="IPR025668">
    <property type="entry name" value="Tnp_DDE_dom"/>
</dbReference>
<dbReference type="Proteomes" id="UP000295197">
    <property type="component" value="Unassembled WGS sequence"/>
</dbReference>
<keyword evidence="4" id="KW-1185">Reference proteome</keyword>
<gene>
    <name evidence="3" type="ORF">EDC17_10952</name>
</gene>
<comment type="caution">
    <text evidence="3">The sequence shown here is derived from an EMBL/GenBank/DDBJ whole genome shotgun (WGS) entry which is preliminary data.</text>
</comment>
<name>A0A4R3VL87_9SPHI</name>
<sequence>MTKDIFGKLYGDKGYISKAMADILWGNGIQMVTKPRKNMKGVNLSQTDKIMLRKRAIIECVNDELKNICKLQHTRHRSVNNFLLNILGALAAYAFFPKKPSLNIQFEQQQNQLFLAA</sequence>
<accession>A0A4R3VL87</accession>
<evidence type="ECO:0000256" key="1">
    <source>
        <dbReference type="SAM" id="Phobius"/>
    </source>
</evidence>
<reference evidence="3 4" key="1">
    <citation type="submission" date="2019-03" db="EMBL/GenBank/DDBJ databases">
        <title>Genomic Encyclopedia of Type Strains, Phase IV (KMG-IV): sequencing the most valuable type-strain genomes for metagenomic binning, comparative biology and taxonomic classification.</title>
        <authorList>
            <person name="Goeker M."/>
        </authorList>
    </citation>
    <scope>NUCLEOTIDE SEQUENCE [LARGE SCALE GENOMIC DNA]</scope>
    <source>
        <strain evidence="3 4">DSM 22362</strain>
    </source>
</reference>
<protein>
    <submittedName>
        <fullName evidence="3">DDE family transposase</fullName>
    </submittedName>
</protein>
<keyword evidence="1" id="KW-1133">Transmembrane helix</keyword>
<dbReference type="Pfam" id="PF13612">
    <property type="entry name" value="DDE_Tnp_1_3"/>
    <property type="match status" value="1"/>
</dbReference>
<keyword evidence="1" id="KW-0472">Membrane</keyword>
<evidence type="ECO:0000313" key="3">
    <source>
        <dbReference type="EMBL" id="TCV04702.1"/>
    </source>
</evidence>
<keyword evidence="1" id="KW-0812">Transmembrane</keyword>